<comment type="subcellular location">
    <subcellularLocation>
        <location evidence="1">Membrane</location>
        <topology evidence="1">Multi-pass membrane protein</topology>
    </subcellularLocation>
</comment>
<dbReference type="InterPro" id="IPR024041">
    <property type="entry name" value="NH4_transpt_AmtB-like_dom"/>
</dbReference>
<evidence type="ECO:0000256" key="3">
    <source>
        <dbReference type="ARBA" id="ARBA00022448"/>
    </source>
</evidence>
<dbReference type="InParanoid" id="D7G436"/>
<dbReference type="OrthoDB" id="534912at2759"/>
<keyword evidence="12" id="KW-1185">Reference proteome</keyword>
<dbReference type="InterPro" id="IPR029020">
    <property type="entry name" value="Ammonium/urea_transptr"/>
</dbReference>
<evidence type="ECO:0000256" key="7">
    <source>
        <dbReference type="ARBA" id="ARBA00023177"/>
    </source>
</evidence>
<sequence>MEGETLDNAVDPDVTSHAVDFTWRFFCLVLVLLLQGGFASYEVGAIRETSTQHILLKNIGDATVSLVAWYLLGYGFAFGEDAGHIIGTSFFVFTESPFAATSGNSTAVSFLDCLFQWSFAATCTTVVSGAVADRIPVKAYLVYAFLTSALFYPLLAHAVWTDDGWASPAREYPLFGCGVIDFAGSGIVHMFGGAIGLFVSRKVRSRGGRFFPAKHWDGGANGSKLKNHTDQPQLNEAGFRSNDPAWMTLGTFLLWLGWYGFNCGSVSEISTTGSQNAAGRAALNTSIGAAWGCAFSMLFELGYHRWTPKYRRGDDIEDPLHLAPFDVDGGEEADRAERVRVAETHLSKKTLAKIAKHNAEHEKEVFTWPWSTHINLHGAACNGILAGLVGITAGCATMSPHAAIGVSFVSALLYHVSYRGFICLMIDDAVSAGAVHLVCGAWGVIAAGFTGMEGPRLDAGYPPQALCSRGAQVGTNFVMVAIITAYAYLCTFILWAILRGCRLVDQAEEGVVLAKGEDGKFTEFKNRVADQFTQENRRFKKVEEQLMNQNELGINSRATLDARFEQLANRMAELERTRGTTGTPTLGAPTSTTQSPIRPAVFIDSQESTETLRPHHQQQSVAASQPTATAQRGGMFEQVKRFFGSTA</sequence>
<feature type="domain" description="Ammonium transporter AmtB-like" evidence="10">
    <location>
        <begin position="379"/>
        <end position="499"/>
    </location>
</feature>
<evidence type="ECO:0000256" key="9">
    <source>
        <dbReference type="SAM" id="Phobius"/>
    </source>
</evidence>
<evidence type="ECO:0000259" key="10">
    <source>
        <dbReference type="Pfam" id="PF00909"/>
    </source>
</evidence>
<proteinExistence type="inferred from homology"/>
<dbReference type="eggNOG" id="KOG0682">
    <property type="taxonomic scope" value="Eukaryota"/>
</dbReference>
<dbReference type="AlphaFoldDB" id="D7G436"/>
<evidence type="ECO:0000256" key="5">
    <source>
        <dbReference type="ARBA" id="ARBA00022989"/>
    </source>
</evidence>
<feature type="domain" description="Ammonium transporter AmtB-like" evidence="10">
    <location>
        <begin position="23"/>
        <end position="300"/>
    </location>
</feature>
<feature type="transmembrane region" description="Helical" evidence="9">
    <location>
        <begin position="21"/>
        <end position="43"/>
    </location>
</feature>
<protein>
    <submittedName>
        <fullName evidence="11">Ammonium transporter</fullName>
    </submittedName>
</protein>
<evidence type="ECO:0000256" key="6">
    <source>
        <dbReference type="ARBA" id="ARBA00023136"/>
    </source>
</evidence>
<name>D7G436_ECTSI</name>
<gene>
    <name evidence="11" type="primary">Amt1:11</name>
    <name evidence="11" type="ORF">Esi_0540_0006</name>
</gene>
<accession>D7G436</accession>
<keyword evidence="5 9" id="KW-1133">Transmembrane helix</keyword>
<comment type="similarity">
    <text evidence="2">Belongs to the ammonia transporter channel (TC 1.A.11.2) family.</text>
</comment>
<reference evidence="11 12" key="1">
    <citation type="journal article" date="2010" name="Nature">
        <title>The Ectocarpus genome and the independent evolution of multicellularity in brown algae.</title>
        <authorList>
            <person name="Cock J.M."/>
            <person name="Sterck L."/>
            <person name="Rouze P."/>
            <person name="Scornet D."/>
            <person name="Allen A.E."/>
            <person name="Amoutzias G."/>
            <person name="Anthouard V."/>
            <person name="Artiguenave F."/>
            <person name="Aury J.M."/>
            <person name="Badger J.H."/>
            <person name="Beszteri B."/>
            <person name="Billiau K."/>
            <person name="Bonnet E."/>
            <person name="Bothwell J.H."/>
            <person name="Bowler C."/>
            <person name="Boyen C."/>
            <person name="Brownlee C."/>
            <person name="Carrano C.J."/>
            <person name="Charrier B."/>
            <person name="Cho G.Y."/>
            <person name="Coelho S.M."/>
            <person name="Collen J."/>
            <person name="Corre E."/>
            <person name="Da Silva C."/>
            <person name="Delage L."/>
            <person name="Delaroque N."/>
            <person name="Dittami S.M."/>
            <person name="Doulbeau S."/>
            <person name="Elias M."/>
            <person name="Farnham G."/>
            <person name="Gachon C.M."/>
            <person name="Gschloessl B."/>
            <person name="Heesch S."/>
            <person name="Jabbari K."/>
            <person name="Jubin C."/>
            <person name="Kawai H."/>
            <person name="Kimura K."/>
            <person name="Kloareg B."/>
            <person name="Kupper F.C."/>
            <person name="Lang D."/>
            <person name="Le Bail A."/>
            <person name="Leblanc C."/>
            <person name="Lerouge P."/>
            <person name="Lohr M."/>
            <person name="Lopez P.J."/>
            <person name="Martens C."/>
            <person name="Maumus F."/>
            <person name="Michel G."/>
            <person name="Miranda-Saavedra D."/>
            <person name="Morales J."/>
            <person name="Moreau H."/>
            <person name="Motomura T."/>
            <person name="Nagasato C."/>
            <person name="Napoli C.A."/>
            <person name="Nelson D.R."/>
            <person name="Nyvall-Collen P."/>
            <person name="Peters A.F."/>
            <person name="Pommier C."/>
            <person name="Potin P."/>
            <person name="Poulain J."/>
            <person name="Quesneville H."/>
            <person name="Read B."/>
            <person name="Rensing S.A."/>
            <person name="Ritter A."/>
            <person name="Rousvoal S."/>
            <person name="Samanta M."/>
            <person name="Samson G."/>
            <person name="Schroeder D.C."/>
            <person name="Segurens B."/>
            <person name="Strittmatter M."/>
            <person name="Tonon T."/>
            <person name="Tregear J.W."/>
            <person name="Valentin K."/>
            <person name="von Dassow P."/>
            <person name="Yamagishi T."/>
            <person name="Van de Peer Y."/>
            <person name="Wincker P."/>
        </authorList>
    </citation>
    <scope>NUCLEOTIDE SEQUENCE [LARGE SCALE GENOMIC DNA]</scope>
    <source>
        <strain evidence="12">Ec32 / CCAP1310/4</strain>
    </source>
</reference>
<feature type="transmembrane region" description="Helical" evidence="9">
    <location>
        <begin position="139"/>
        <end position="160"/>
    </location>
</feature>
<dbReference type="GO" id="GO:0097272">
    <property type="term" value="P:ammonium homeostasis"/>
    <property type="evidence" value="ECO:0007669"/>
    <property type="project" value="TreeGrafter"/>
</dbReference>
<dbReference type="EMBL" id="FN649760">
    <property type="protein sequence ID" value="CBJ33654.1"/>
    <property type="molecule type" value="Genomic_DNA"/>
</dbReference>
<feature type="region of interest" description="Disordered" evidence="8">
    <location>
        <begin position="608"/>
        <end position="633"/>
    </location>
</feature>
<evidence type="ECO:0000256" key="1">
    <source>
        <dbReference type="ARBA" id="ARBA00004141"/>
    </source>
</evidence>
<dbReference type="GO" id="GO:0005886">
    <property type="term" value="C:plasma membrane"/>
    <property type="evidence" value="ECO:0007669"/>
    <property type="project" value="TreeGrafter"/>
</dbReference>
<keyword evidence="3" id="KW-0813">Transport</keyword>
<dbReference type="PANTHER" id="PTHR11730">
    <property type="entry name" value="AMMONIUM TRANSPORTER"/>
    <property type="match status" value="1"/>
</dbReference>
<organism evidence="11 12">
    <name type="scientific">Ectocarpus siliculosus</name>
    <name type="common">Brown alga</name>
    <name type="synonym">Conferva siliculosa</name>
    <dbReference type="NCBI Taxonomy" id="2880"/>
    <lineage>
        <taxon>Eukaryota</taxon>
        <taxon>Sar</taxon>
        <taxon>Stramenopiles</taxon>
        <taxon>Ochrophyta</taxon>
        <taxon>PX clade</taxon>
        <taxon>Phaeophyceae</taxon>
        <taxon>Ectocarpales</taxon>
        <taxon>Ectocarpaceae</taxon>
        <taxon>Ectocarpus</taxon>
    </lineage>
</organism>
<evidence type="ECO:0000256" key="2">
    <source>
        <dbReference type="ARBA" id="ARBA00005887"/>
    </source>
</evidence>
<evidence type="ECO:0000313" key="11">
    <source>
        <dbReference type="EMBL" id="CBJ33654.1"/>
    </source>
</evidence>
<evidence type="ECO:0000256" key="4">
    <source>
        <dbReference type="ARBA" id="ARBA00022692"/>
    </source>
</evidence>
<feature type="region of interest" description="Disordered" evidence="8">
    <location>
        <begin position="576"/>
        <end position="595"/>
    </location>
</feature>
<dbReference type="GO" id="GO:0008519">
    <property type="term" value="F:ammonium channel activity"/>
    <property type="evidence" value="ECO:0007669"/>
    <property type="project" value="InterPro"/>
</dbReference>
<feature type="compositionally biased region" description="Polar residues" evidence="8">
    <location>
        <begin position="608"/>
        <end position="630"/>
    </location>
</feature>
<dbReference type="Proteomes" id="UP000002630">
    <property type="component" value="Unassembled WGS sequence"/>
</dbReference>
<keyword evidence="4 9" id="KW-0812">Transmembrane</keyword>
<dbReference type="PANTHER" id="PTHR11730:SF6">
    <property type="entry name" value="AMMONIUM TRANSPORTER"/>
    <property type="match status" value="1"/>
</dbReference>
<feature type="transmembrane region" description="Helical" evidence="9">
    <location>
        <begin position="244"/>
        <end position="261"/>
    </location>
</feature>
<dbReference type="Gene3D" id="1.10.3430.10">
    <property type="entry name" value="Ammonium transporter AmtB like domains"/>
    <property type="match status" value="1"/>
</dbReference>
<feature type="transmembrane region" description="Helical" evidence="9">
    <location>
        <begin position="281"/>
        <end position="303"/>
    </location>
</feature>
<feature type="transmembrane region" description="Helical" evidence="9">
    <location>
        <begin position="477"/>
        <end position="498"/>
    </location>
</feature>
<evidence type="ECO:0000256" key="8">
    <source>
        <dbReference type="SAM" id="MobiDB-lite"/>
    </source>
</evidence>
<keyword evidence="7" id="KW-0924">Ammonia transport</keyword>
<dbReference type="Pfam" id="PF00909">
    <property type="entry name" value="Ammonium_transp"/>
    <property type="match status" value="2"/>
</dbReference>
<evidence type="ECO:0000313" key="12">
    <source>
        <dbReference type="Proteomes" id="UP000002630"/>
    </source>
</evidence>
<keyword evidence="6 9" id="KW-0472">Membrane</keyword>
<feature type="transmembrane region" description="Helical" evidence="9">
    <location>
        <begin position="114"/>
        <end position="132"/>
    </location>
</feature>
<feature type="compositionally biased region" description="Low complexity" evidence="8">
    <location>
        <begin position="579"/>
        <end position="593"/>
    </location>
</feature>
<dbReference type="SUPFAM" id="SSF111352">
    <property type="entry name" value="Ammonium transporter"/>
    <property type="match status" value="2"/>
</dbReference>
<feature type="transmembrane region" description="Helical" evidence="9">
    <location>
        <begin position="172"/>
        <end position="199"/>
    </location>
</feature>
<dbReference type="STRING" id="2880.D7G436"/>